<evidence type="ECO:0000313" key="6">
    <source>
        <dbReference type="Proteomes" id="UP000799439"/>
    </source>
</evidence>
<dbReference type="GO" id="GO:0004420">
    <property type="term" value="F:hydroxymethylglutaryl-CoA reductase (NADPH) activity"/>
    <property type="evidence" value="ECO:0007669"/>
    <property type="project" value="UniProtKB-EC"/>
</dbReference>
<dbReference type="InterPro" id="IPR009029">
    <property type="entry name" value="HMG_CoA_Rdtase_sub-bd_dom_sf"/>
</dbReference>
<dbReference type="InterPro" id="IPR023074">
    <property type="entry name" value="HMG_CoA_Rdtase_cat_sf"/>
</dbReference>
<accession>A0A9P4IUN6</accession>
<dbReference type="EC" id="1.1.1.34" evidence="2"/>
<protein>
    <recommendedName>
        <fullName evidence="2">hydroxymethylglutaryl-CoA reductase (NADPH)</fullName>
        <ecNumber evidence="2">1.1.1.34</ecNumber>
    </recommendedName>
</protein>
<dbReference type="InterPro" id="IPR004554">
    <property type="entry name" value="HMG_CoA_Rdtase_eu_arc"/>
</dbReference>
<evidence type="ECO:0000256" key="2">
    <source>
        <dbReference type="ARBA" id="ARBA00012999"/>
    </source>
</evidence>
<evidence type="ECO:0000256" key="3">
    <source>
        <dbReference type="ARBA" id="ARBA00022857"/>
    </source>
</evidence>
<dbReference type="InterPro" id="IPR009023">
    <property type="entry name" value="HMG_CoA_Rdtase_NAD(P)-bd_sf"/>
</dbReference>
<dbReference type="GO" id="GO:0015936">
    <property type="term" value="P:coenzyme A metabolic process"/>
    <property type="evidence" value="ECO:0007669"/>
    <property type="project" value="InterPro"/>
</dbReference>
<dbReference type="SUPFAM" id="SSF56542">
    <property type="entry name" value="Substrate-binding domain of HMG-CoA reductase"/>
    <property type="match status" value="1"/>
</dbReference>
<reference evidence="5" key="1">
    <citation type="journal article" date="2020" name="Stud. Mycol.">
        <title>101 Dothideomycetes genomes: a test case for predicting lifestyles and emergence of pathogens.</title>
        <authorList>
            <person name="Haridas S."/>
            <person name="Albert R."/>
            <person name="Binder M."/>
            <person name="Bloem J."/>
            <person name="Labutti K."/>
            <person name="Salamov A."/>
            <person name="Andreopoulos B."/>
            <person name="Baker S."/>
            <person name="Barry K."/>
            <person name="Bills G."/>
            <person name="Bluhm B."/>
            <person name="Cannon C."/>
            <person name="Castanera R."/>
            <person name="Culley D."/>
            <person name="Daum C."/>
            <person name="Ezra D."/>
            <person name="Gonzalez J."/>
            <person name="Henrissat B."/>
            <person name="Kuo A."/>
            <person name="Liang C."/>
            <person name="Lipzen A."/>
            <person name="Lutzoni F."/>
            <person name="Magnuson J."/>
            <person name="Mondo S."/>
            <person name="Nolan M."/>
            <person name="Ohm R."/>
            <person name="Pangilinan J."/>
            <person name="Park H.-J."/>
            <person name="Ramirez L."/>
            <person name="Alfaro M."/>
            <person name="Sun H."/>
            <person name="Tritt A."/>
            <person name="Yoshinaga Y."/>
            <person name="Zwiers L.-H."/>
            <person name="Turgeon B."/>
            <person name="Goodwin S."/>
            <person name="Spatafora J."/>
            <person name="Crous P."/>
            <person name="Grigoriev I."/>
        </authorList>
    </citation>
    <scope>NUCLEOTIDE SEQUENCE</scope>
    <source>
        <strain evidence="5">CBS 260.36</strain>
    </source>
</reference>
<proteinExistence type="inferred from homology"/>
<evidence type="ECO:0000313" key="5">
    <source>
        <dbReference type="EMBL" id="KAF2150292.1"/>
    </source>
</evidence>
<gene>
    <name evidence="5" type="ORF">K461DRAFT_322766</name>
</gene>
<dbReference type="CDD" id="cd00643">
    <property type="entry name" value="HMG-CoA_reductase_classI"/>
    <property type="match status" value="1"/>
</dbReference>
<name>A0A9P4IUN6_9PEZI</name>
<comment type="similarity">
    <text evidence="1">Belongs to the HMG-CoA reductase family.</text>
</comment>
<dbReference type="Gene3D" id="3.90.770.10">
    <property type="entry name" value="3-hydroxy-3-methylglutaryl-coenzyme A Reductase, Chain A, domain 2"/>
    <property type="match status" value="1"/>
</dbReference>
<dbReference type="Gene3D" id="3.30.70.420">
    <property type="entry name" value="Hydroxymethylglutaryl-CoA reductase, class I/II, NAD/NADP-binding domain"/>
    <property type="match status" value="1"/>
</dbReference>
<evidence type="ECO:0000256" key="4">
    <source>
        <dbReference type="ARBA" id="ARBA00023002"/>
    </source>
</evidence>
<dbReference type="SUPFAM" id="SSF55035">
    <property type="entry name" value="NAD-binding domain of HMG-CoA reductase"/>
    <property type="match status" value="1"/>
</dbReference>
<dbReference type="Proteomes" id="UP000799439">
    <property type="component" value="Unassembled WGS sequence"/>
</dbReference>
<dbReference type="InterPro" id="IPR002202">
    <property type="entry name" value="HMG_CoA_Rdtase"/>
</dbReference>
<comment type="caution">
    <text evidence="5">The sequence shown here is derived from an EMBL/GenBank/DDBJ whole genome shotgun (WGS) entry which is preliminary data.</text>
</comment>
<dbReference type="GO" id="GO:0008299">
    <property type="term" value="P:isoprenoid biosynthetic process"/>
    <property type="evidence" value="ECO:0007669"/>
    <property type="project" value="InterPro"/>
</dbReference>
<keyword evidence="4" id="KW-0560">Oxidoreductase</keyword>
<dbReference type="PRINTS" id="PR00071">
    <property type="entry name" value="HMGCOARDTASE"/>
</dbReference>
<dbReference type="PANTHER" id="PTHR10572">
    <property type="entry name" value="3-HYDROXY-3-METHYLGLUTARYL-COENZYME A REDUCTASE"/>
    <property type="match status" value="1"/>
</dbReference>
<keyword evidence="3" id="KW-0521">NADP</keyword>
<dbReference type="PANTHER" id="PTHR10572:SF24">
    <property type="entry name" value="3-HYDROXY-3-METHYLGLUTARYL-COENZYME A REDUCTASE"/>
    <property type="match status" value="1"/>
</dbReference>
<keyword evidence="6" id="KW-1185">Reference proteome</keyword>
<dbReference type="AlphaFoldDB" id="A0A9P4IUN6"/>
<dbReference type="EMBL" id="ML996089">
    <property type="protein sequence ID" value="KAF2150292.1"/>
    <property type="molecule type" value="Genomic_DNA"/>
</dbReference>
<organism evidence="5 6">
    <name type="scientific">Myriangium duriaei CBS 260.36</name>
    <dbReference type="NCBI Taxonomy" id="1168546"/>
    <lineage>
        <taxon>Eukaryota</taxon>
        <taxon>Fungi</taxon>
        <taxon>Dikarya</taxon>
        <taxon>Ascomycota</taxon>
        <taxon>Pezizomycotina</taxon>
        <taxon>Dothideomycetes</taxon>
        <taxon>Dothideomycetidae</taxon>
        <taxon>Myriangiales</taxon>
        <taxon>Myriangiaceae</taxon>
        <taxon>Myriangium</taxon>
    </lineage>
</organism>
<dbReference type="Pfam" id="PF00368">
    <property type="entry name" value="HMG-CoA_red"/>
    <property type="match status" value="1"/>
</dbReference>
<dbReference type="OrthoDB" id="310654at2759"/>
<evidence type="ECO:0000256" key="1">
    <source>
        <dbReference type="ARBA" id="ARBA00007661"/>
    </source>
</evidence>
<sequence length="406" mass="43784">MKLDENNQSVGRIRVKAPLDLKSYTRAVEEPVTRQQRLINHLELEQRCPVMLGKAGPESVADVRIENPIGFVQIPVGLAGPLTILGKHQSGTFYAPLATTEAALVASCARGCKVFQKSGGIRAAALKEGMIRAPVFRFKTIDDAIDFAATLSQYEEFFRKSAEKTTRFGRLQGIEPHLIHNEVHVRFTYTCGDAGGQNMSTIATYTACHAFLDRYGAEHRVIDFMLEGQMSGDKKLALMNVTNPRGVSVVAWGIVSDKTSQEILGCTTTRLHRMVMTGRTGSMRAGMVGENANASNVLAALFVACGQDVGCIFEAGWAQIITSIDEDTKDMTLSLYIPSLPIATVGGGTGYATQMEALGLLGCVGEGKKWALAETIAAFALALEVSTIGAMSNDTFSGSHERLARK</sequence>
<dbReference type="PROSITE" id="PS50065">
    <property type="entry name" value="HMG_COA_REDUCTASE_4"/>
    <property type="match status" value="1"/>
</dbReference>